<comment type="caution">
    <text evidence="16">The sequence shown here is derived from an EMBL/GenBank/DDBJ whole genome shotgun (WGS) entry which is preliminary data.</text>
</comment>
<evidence type="ECO:0000256" key="8">
    <source>
        <dbReference type="ARBA" id="ARBA00023077"/>
    </source>
</evidence>
<dbReference type="PANTHER" id="PTHR32552">
    <property type="entry name" value="FERRICHROME IRON RECEPTOR-RELATED"/>
    <property type="match status" value="1"/>
</dbReference>
<keyword evidence="5 11" id="KW-0812">Transmembrane</keyword>
<organism evidence="16">
    <name type="scientific">Pectobacterium versatile</name>
    <dbReference type="NCBI Taxonomy" id="2488639"/>
    <lineage>
        <taxon>Bacteria</taxon>
        <taxon>Pseudomonadati</taxon>
        <taxon>Pseudomonadota</taxon>
        <taxon>Gammaproteobacteria</taxon>
        <taxon>Enterobacterales</taxon>
        <taxon>Pectobacteriaceae</taxon>
        <taxon>Pectobacterium</taxon>
    </lineage>
</organism>
<dbReference type="GO" id="GO:0009279">
    <property type="term" value="C:cell outer membrane"/>
    <property type="evidence" value="ECO:0007669"/>
    <property type="project" value="UniProtKB-SubCell"/>
</dbReference>
<dbReference type="Gene3D" id="2.40.170.20">
    <property type="entry name" value="TonB-dependent receptor, beta-barrel domain"/>
    <property type="match status" value="1"/>
</dbReference>
<dbReference type="InterPro" id="IPR012910">
    <property type="entry name" value="Plug_dom"/>
</dbReference>
<proteinExistence type="inferred from homology"/>
<dbReference type="SUPFAM" id="SSF56935">
    <property type="entry name" value="Porins"/>
    <property type="match status" value="1"/>
</dbReference>
<evidence type="ECO:0000256" key="7">
    <source>
        <dbReference type="ARBA" id="ARBA00023065"/>
    </source>
</evidence>
<name>A0A855MLX2_9GAMM</name>
<evidence type="ECO:0000256" key="2">
    <source>
        <dbReference type="ARBA" id="ARBA00022448"/>
    </source>
</evidence>
<keyword evidence="2 11" id="KW-0813">Transport</keyword>
<keyword evidence="9 11" id="KW-0472">Membrane</keyword>
<reference evidence="16" key="1">
    <citation type="submission" date="2017-12" db="EMBL/GenBank/DDBJ databases">
        <title>First report on the novel genomospecies/subspecies of Pectobacterium carotovorum in Russia.</title>
        <authorList>
            <person name="Shirshikov F.V."/>
            <person name="Miroshnikov K."/>
            <person name="Toshakov S.V."/>
            <person name="Kabanova A.P."/>
            <person name="Barannik A.P."/>
            <person name="Shneider M."/>
            <person name="Ignatov A.N."/>
            <person name="Miroshnikov K.A."/>
        </authorList>
    </citation>
    <scope>NUCLEOTIDE SEQUENCE [LARGE SCALE GENOMIC DNA]</scope>
    <source>
        <strain evidence="16">F131</strain>
    </source>
</reference>
<evidence type="ECO:0000259" key="14">
    <source>
        <dbReference type="Pfam" id="PF00593"/>
    </source>
</evidence>
<keyword evidence="4" id="KW-0410">Iron transport</keyword>
<feature type="chain" id="PRO_5032591974" evidence="13">
    <location>
        <begin position="43"/>
        <end position="768"/>
    </location>
</feature>
<evidence type="ECO:0000256" key="12">
    <source>
        <dbReference type="RuleBase" id="RU003357"/>
    </source>
</evidence>
<evidence type="ECO:0000256" key="1">
    <source>
        <dbReference type="ARBA" id="ARBA00004571"/>
    </source>
</evidence>
<evidence type="ECO:0000256" key="3">
    <source>
        <dbReference type="ARBA" id="ARBA00022452"/>
    </source>
</evidence>
<sequence>MYLKRHQQYFKKHQQYLKKHQRNITSGILMSCVLMLPAIARAADPQITTDNPSQQIIPGTETATAAPVQLKRVKVNAQRVPVQPPTTLASVIDGKTLEEERIYRFEELSQLVTGLDVDTVDVMDTTVTIRGIGDGGESGTNIGMPGSVGLFVDGVYLSRPGVISNDLLDIDSTRVLKGPQGAAYGFNTTGGAIDIRTRKPTFTPEYSLEQSFGQRGYLQSKLMASGPLSDHWAGRINLSRTERGGNVTNIENGHKLGGSTNNGVRGQLLYQPNDSFSLRITGDYSDSTQRPVSVLVSATDDFRTRAQQTGLKVVGGRQVAMDDENVIRVAQGGGSVEANWKLKSGYSLNSLSSLRYFRVLPSTADNWNIPLYRDSGADVRDRVWSQSFWLDSPKGNTFDYSLGVDYWGENLDTEANSRYYNDNRVRTWVGNGYQGINVQRFGTLDDTVYSVYGRGTWHAADKLDVIVGLRQTYEKKEGTFQRKNRATFDSGPLSQTNHLPSGSVSLNWFAAPNVTPYVTLGYGEKSGGLNVSSGAARQLGIDSLYVDPEKTRSAELGVKTHWLQRKVEWNTALFWSVVEDFQNNAYDEETDTSYLINAGKFRSRGGETQLTLRPVDGLSISLAGTVLDARYLNFPNARCPAEISAVSCDMSGKRVFKSPTLSYNTRVRYQWDTPNNLQASVSGQWSWRSWAYGTLDDSESNRIPSYGVLNLSSGLSGKQGDNRWNVSLWVKNALDKNYYRSVRGSSATTGVIGEPRMVGISVGYDFKG</sequence>
<evidence type="ECO:0000256" key="11">
    <source>
        <dbReference type="PROSITE-ProRule" id="PRU01360"/>
    </source>
</evidence>
<dbReference type="AlphaFoldDB" id="A0A855MLX2"/>
<evidence type="ECO:0000256" key="5">
    <source>
        <dbReference type="ARBA" id="ARBA00022692"/>
    </source>
</evidence>
<dbReference type="GO" id="GO:0006826">
    <property type="term" value="P:iron ion transport"/>
    <property type="evidence" value="ECO:0007669"/>
    <property type="project" value="UniProtKB-KW"/>
</dbReference>
<keyword evidence="3 11" id="KW-1134">Transmembrane beta strand</keyword>
<dbReference type="EMBL" id="PDVW01000008">
    <property type="protein sequence ID" value="POY50288.1"/>
    <property type="molecule type" value="Genomic_DNA"/>
</dbReference>
<evidence type="ECO:0000256" key="10">
    <source>
        <dbReference type="ARBA" id="ARBA00023237"/>
    </source>
</evidence>
<keyword evidence="6" id="KW-0408">Iron</keyword>
<dbReference type="InterPro" id="IPR036942">
    <property type="entry name" value="Beta-barrel_TonB_sf"/>
</dbReference>
<protein>
    <submittedName>
        <fullName evidence="16">TonB-dependent receptor</fullName>
    </submittedName>
</protein>
<evidence type="ECO:0000259" key="15">
    <source>
        <dbReference type="Pfam" id="PF07715"/>
    </source>
</evidence>
<feature type="signal peptide" evidence="13">
    <location>
        <begin position="1"/>
        <end position="42"/>
    </location>
</feature>
<comment type="subcellular location">
    <subcellularLocation>
        <location evidence="1 11">Cell outer membrane</location>
        <topology evidence="1 11">Multi-pass membrane protein</topology>
    </subcellularLocation>
</comment>
<keyword evidence="16" id="KW-0675">Receptor</keyword>
<evidence type="ECO:0000313" key="16">
    <source>
        <dbReference type="EMBL" id="POY50288.1"/>
    </source>
</evidence>
<evidence type="ECO:0000256" key="6">
    <source>
        <dbReference type="ARBA" id="ARBA00023004"/>
    </source>
</evidence>
<gene>
    <name evidence="16" type="ORF">F131LOC_01836</name>
</gene>
<comment type="similarity">
    <text evidence="11 12">Belongs to the TonB-dependent receptor family.</text>
</comment>
<keyword evidence="7" id="KW-0406">Ion transport</keyword>
<accession>A0A855MLX2</accession>
<dbReference type="Pfam" id="PF00593">
    <property type="entry name" value="TonB_dep_Rec_b-barrel"/>
    <property type="match status" value="1"/>
</dbReference>
<feature type="domain" description="TonB-dependent receptor plug" evidence="15">
    <location>
        <begin position="89"/>
        <end position="192"/>
    </location>
</feature>
<dbReference type="PANTHER" id="PTHR32552:SF81">
    <property type="entry name" value="TONB-DEPENDENT OUTER MEMBRANE RECEPTOR"/>
    <property type="match status" value="1"/>
</dbReference>
<dbReference type="InterPro" id="IPR000531">
    <property type="entry name" value="Beta-barrel_TonB"/>
</dbReference>
<dbReference type="PROSITE" id="PS52016">
    <property type="entry name" value="TONB_DEPENDENT_REC_3"/>
    <property type="match status" value="1"/>
</dbReference>
<keyword evidence="8 12" id="KW-0798">TonB box</keyword>
<evidence type="ECO:0000256" key="9">
    <source>
        <dbReference type="ARBA" id="ARBA00023136"/>
    </source>
</evidence>
<evidence type="ECO:0000256" key="4">
    <source>
        <dbReference type="ARBA" id="ARBA00022496"/>
    </source>
</evidence>
<keyword evidence="10 11" id="KW-0998">Cell outer membrane</keyword>
<dbReference type="Pfam" id="PF07715">
    <property type="entry name" value="Plug"/>
    <property type="match status" value="1"/>
</dbReference>
<dbReference type="InterPro" id="IPR039426">
    <property type="entry name" value="TonB-dep_rcpt-like"/>
</dbReference>
<feature type="domain" description="TonB-dependent receptor-like beta-barrel" evidence="14">
    <location>
        <begin position="273"/>
        <end position="732"/>
    </location>
</feature>
<keyword evidence="13" id="KW-0732">Signal</keyword>
<evidence type="ECO:0000256" key="13">
    <source>
        <dbReference type="SAM" id="SignalP"/>
    </source>
</evidence>